<dbReference type="Gene3D" id="3.10.100.10">
    <property type="entry name" value="Mannose-Binding Protein A, subunit A"/>
    <property type="match status" value="1"/>
</dbReference>
<keyword evidence="6" id="KW-1185">Reference proteome</keyword>
<evidence type="ECO:0000313" key="5">
    <source>
        <dbReference type="Ensembl" id="ENSBOBP00000021032.1"/>
    </source>
</evidence>
<protein>
    <recommendedName>
        <fullName evidence="4">C-type lectin domain-containing protein</fullName>
    </recommendedName>
</protein>
<evidence type="ECO:0000256" key="3">
    <source>
        <dbReference type="SAM" id="SignalP"/>
    </source>
</evidence>
<dbReference type="Ensembl" id="ENSBOBT00000021510.1">
    <property type="protein sequence ID" value="ENSBOBP00000021032.1"/>
    <property type="gene ID" value="ENSBOBG00000012797.1"/>
</dbReference>
<dbReference type="Proteomes" id="UP000694567">
    <property type="component" value="Unplaced"/>
</dbReference>
<keyword evidence="3" id="KW-0732">Signal</keyword>
<evidence type="ECO:0000259" key="4">
    <source>
        <dbReference type="PROSITE" id="PS50041"/>
    </source>
</evidence>
<organism evidence="5 6">
    <name type="scientific">Bubo bubo</name>
    <name type="common">Eurasian eagle-owl</name>
    <name type="synonym">Strix bubo</name>
    <dbReference type="NCBI Taxonomy" id="30461"/>
    <lineage>
        <taxon>Eukaryota</taxon>
        <taxon>Metazoa</taxon>
        <taxon>Chordata</taxon>
        <taxon>Craniata</taxon>
        <taxon>Vertebrata</taxon>
        <taxon>Euteleostomi</taxon>
        <taxon>Archelosauria</taxon>
        <taxon>Archosauria</taxon>
        <taxon>Dinosauria</taxon>
        <taxon>Saurischia</taxon>
        <taxon>Theropoda</taxon>
        <taxon>Coelurosauria</taxon>
        <taxon>Aves</taxon>
        <taxon>Neognathae</taxon>
        <taxon>Neoaves</taxon>
        <taxon>Telluraves</taxon>
        <taxon>Strigiformes</taxon>
        <taxon>Strigidae</taxon>
        <taxon>Bubo</taxon>
    </lineage>
</organism>
<dbReference type="PROSITE" id="PS50041">
    <property type="entry name" value="C_TYPE_LECTIN_2"/>
    <property type="match status" value="1"/>
</dbReference>
<reference evidence="5" key="2">
    <citation type="submission" date="2025-09" db="UniProtKB">
        <authorList>
            <consortium name="Ensembl"/>
        </authorList>
    </citation>
    <scope>IDENTIFICATION</scope>
</reference>
<dbReference type="InterPro" id="IPR016186">
    <property type="entry name" value="C-type_lectin-like/link_sf"/>
</dbReference>
<evidence type="ECO:0000256" key="1">
    <source>
        <dbReference type="ARBA" id="ARBA00004167"/>
    </source>
</evidence>
<dbReference type="SUPFAM" id="SSF56436">
    <property type="entry name" value="C-type lectin-like"/>
    <property type="match status" value="1"/>
</dbReference>
<dbReference type="InterPro" id="IPR051379">
    <property type="entry name" value="C-type_Lectin_Receptor_IMM"/>
</dbReference>
<name>A0A8C0FKK9_BUBBB</name>
<dbReference type="InterPro" id="IPR033992">
    <property type="entry name" value="NKR-like_CTLD"/>
</dbReference>
<dbReference type="CDD" id="cd03593">
    <property type="entry name" value="CLECT_NK_receptors_like"/>
    <property type="match status" value="1"/>
</dbReference>
<dbReference type="SMART" id="SM00034">
    <property type="entry name" value="CLECT"/>
    <property type="match status" value="1"/>
</dbReference>
<accession>A0A8C0FKK9</accession>
<comment type="subcellular location">
    <subcellularLocation>
        <location evidence="1">Membrane</location>
        <topology evidence="1">Single-pass membrane protein</topology>
    </subcellularLocation>
</comment>
<keyword evidence="2" id="KW-0430">Lectin</keyword>
<dbReference type="AlphaFoldDB" id="A0A8C0FKK9"/>
<dbReference type="InterPro" id="IPR016187">
    <property type="entry name" value="CTDL_fold"/>
</dbReference>
<reference evidence="5" key="1">
    <citation type="submission" date="2025-08" db="UniProtKB">
        <authorList>
            <consortium name="Ensembl"/>
        </authorList>
    </citation>
    <scope>IDENTIFICATION</scope>
</reference>
<evidence type="ECO:0000256" key="2">
    <source>
        <dbReference type="ARBA" id="ARBA00022734"/>
    </source>
</evidence>
<dbReference type="Pfam" id="PF00059">
    <property type="entry name" value="Lectin_C"/>
    <property type="match status" value="1"/>
</dbReference>
<dbReference type="PANTHER" id="PTHR46746">
    <property type="entry name" value="KILLER CELL LECTIN-LIKE RECEPTOR SUBFAMILY F MEMBER 2"/>
    <property type="match status" value="1"/>
</dbReference>
<evidence type="ECO:0000313" key="6">
    <source>
        <dbReference type="Proteomes" id="UP000694567"/>
    </source>
</evidence>
<sequence>QAISPLGRRGGAASTSPWTRTGGFTWFWSLVQALFSTPMAAAKTPGVTPAALCSIPATSLRSRHSSTMLRVKPILISGVQTAEKGLECPRGGPAAPRHCSHSSSATGPSACWLCPAGWQPFTAKCYRISTKTESWEKAAKDCLDQRSQLVKLESAEEKDFLNQTLRKPTTYFWIGLSVPPAGQGWTWLNGSRLAPGWFRLSPKAEFGKCGALRRGRIVSESCSSELQWICQKPAPQL</sequence>
<feature type="chain" id="PRO_5033981135" description="C-type lectin domain-containing protein" evidence="3">
    <location>
        <begin position="34"/>
        <end position="237"/>
    </location>
</feature>
<dbReference type="GO" id="GO:0030246">
    <property type="term" value="F:carbohydrate binding"/>
    <property type="evidence" value="ECO:0007669"/>
    <property type="project" value="UniProtKB-KW"/>
</dbReference>
<dbReference type="InterPro" id="IPR001304">
    <property type="entry name" value="C-type_lectin-like"/>
</dbReference>
<feature type="domain" description="C-type lectin" evidence="4">
    <location>
        <begin position="121"/>
        <end position="231"/>
    </location>
</feature>
<dbReference type="PANTHER" id="PTHR46746:SF3">
    <property type="entry name" value="C-TYPE LECTIN DOMAIN-CONTAINING PROTEIN-RELATED"/>
    <property type="match status" value="1"/>
</dbReference>
<feature type="signal peptide" evidence="3">
    <location>
        <begin position="1"/>
        <end position="33"/>
    </location>
</feature>
<proteinExistence type="predicted"/>
<dbReference type="GO" id="GO:0005886">
    <property type="term" value="C:plasma membrane"/>
    <property type="evidence" value="ECO:0007669"/>
    <property type="project" value="TreeGrafter"/>
</dbReference>